<dbReference type="OrthoDB" id="6265922at2"/>
<dbReference type="Proteomes" id="UP000002608">
    <property type="component" value="Chromosome"/>
</dbReference>
<reference evidence="2 3" key="1">
    <citation type="submission" date="2007-10" db="EMBL/GenBank/DDBJ databases">
        <title>Complete sequence of Shewanella pealeana ATCC 700345.</title>
        <authorList>
            <consortium name="US DOE Joint Genome Institute"/>
            <person name="Copeland A."/>
            <person name="Lucas S."/>
            <person name="Lapidus A."/>
            <person name="Barry K."/>
            <person name="Glavina del Rio T."/>
            <person name="Dalin E."/>
            <person name="Tice H."/>
            <person name="Pitluck S."/>
            <person name="Chertkov O."/>
            <person name="Brettin T."/>
            <person name="Bruce D."/>
            <person name="Detter J.C."/>
            <person name="Han C."/>
            <person name="Schmutz J."/>
            <person name="Larimer F."/>
            <person name="Land M."/>
            <person name="Hauser L."/>
            <person name="Kyrpides N."/>
            <person name="Kim E."/>
            <person name="Zhao J.-S.Z."/>
            <person name="Manno D."/>
            <person name="Hawari J."/>
            <person name="Richardson P."/>
        </authorList>
    </citation>
    <scope>NUCLEOTIDE SEQUENCE [LARGE SCALE GENOMIC DNA]</scope>
    <source>
        <strain evidence="3">ATCC 700345 / ANG-SQ1</strain>
    </source>
</reference>
<dbReference type="EMBL" id="CP000851">
    <property type="protein sequence ID" value="ABV89231.1"/>
    <property type="molecule type" value="Genomic_DNA"/>
</dbReference>
<keyword evidence="3" id="KW-1185">Reference proteome</keyword>
<dbReference type="eggNOG" id="ENOG5032GR9">
    <property type="taxonomic scope" value="Bacteria"/>
</dbReference>
<gene>
    <name evidence="2" type="ordered locus">Spea_3921</name>
</gene>
<keyword evidence="1" id="KW-0732">Signal</keyword>
<dbReference type="AlphaFoldDB" id="A8H9J4"/>
<evidence type="ECO:0000313" key="2">
    <source>
        <dbReference type="EMBL" id="ABV89231.1"/>
    </source>
</evidence>
<protein>
    <submittedName>
        <fullName evidence="2">Uncharacterized protein</fullName>
    </submittedName>
</protein>
<feature type="chain" id="PRO_5002720798" evidence="1">
    <location>
        <begin position="24"/>
        <end position="101"/>
    </location>
</feature>
<feature type="signal peptide" evidence="1">
    <location>
        <begin position="1"/>
        <end position="23"/>
    </location>
</feature>
<evidence type="ECO:0000256" key="1">
    <source>
        <dbReference type="SAM" id="SignalP"/>
    </source>
</evidence>
<evidence type="ECO:0000313" key="3">
    <source>
        <dbReference type="Proteomes" id="UP000002608"/>
    </source>
</evidence>
<proteinExistence type="predicted"/>
<dbReference type="HOGENOM" id="CLU_177057_0_0_6"/>
<name>A8H9J4_SHEPA</name>
<organism evidence="2 3">
    <name type="scientific">Shewanella pealeana (strain ATCC 700345 / ANG-SQ1)</name>
    <dbReference type="NCBI Taxonomy" id="398579"/>
    <lineage>
        <taxon>Bacteria</taxon>
        <taxon>Pseudomonadati</taxon>
        <taxon>Pseudomonadota</taxon>
        <taxon>Gammaproteobacteria</taxon>
        <taxon>Alteromonadales</taxon>
        <taxon>Shewanellaceae</taxon>
        <taxon>Shewanella</taxon>
    </lineage>
</organism>
<accession>A8H9J4</accession>
<sequence>MRKTITHAVLLGAGLLFSTASVAAMSPIAACNDCSKQETEQTAKNLQDSSVYVVDFVNLTAQKFVTDKQGVTLLSKLSIGELNRINQKYDYRKVHLRAVQP</sequence>
<dbReference type="RefSeq" id="WP_012157112.1">
    <property type="nucleotide sequence ID" value="NC_009901.1"/>
</dbReference>
<dbReference type="KEGG" id="spl:Spea_3921"/>